<evidence type="ECO:0000256" key="2">
    <source>
        <dbReference type="ARBA" id="ARBA00007776"/>
    </source>
</evidence>
<proteinExistence type="inferred from homology"/>
<sequence>MISYLPRYLFNFVFFTLIQVLVLNNIQLSGYVNPYLYVLFIITLPFETPGWLLLLLGFTSGMVVDLFSNTPGMHASATVFVSFLRPYVLRLFAPREEYQPGTIPTMAYYGLGWFFRYAAILVLGHHLFLFFIEVFSLTHFFSTLLRALSSTVFTLLLIIVAQLFSQGKKQGR</sequence>
<accession>A0A941IYC3</accession>
<evidence type="ECO:0000256" key="4">
    <source>
        <dbReference type="ARBA" id="ARBA00022692"/>
    </source>
</evidence>
<evidence type="ECO:0000256" key="8">
    <source>
        <dbReference type="SAM" id="Phobius"/>
    </source>
</evidence>
<keyword evidence="5" id="KW-0133">Cell shape</keyword>
<keyword evidence="7 8" id="KW-0472">Membrane</keyword>
<name>A0A941IYC3_9BACT</name>
<keyword evidence="6 8" id="KW-1133">Transmembrane helix</keyword>
<evidence type="ECO:0000313" key="10">
    <source>
        <dbReference type="Proteomes" id="UP000679220"/>
    </source>
</evidence>
<feature type="transmembrane region" description="Helical" evidence="8">
    <location>
        <begin position="114"/>
        <end position="132"/>
    </location>
</feature>
<keyword evidence="3" id="KW-1003">Cell membrane</keyword>
<dbReference type="RefSeq" id="WP_212191893.1">
    <property type="nucleotide sequence ID" value="NZ_JAGTAR010000023.1"/>
</dbReference>
<dbReference type="AlphaFoldDB" id="A0A941IYC3"/>
<gene>
    <name evidence="9" type="primary">mreD</name>
    <name evidence="9" type="ORF">KDU71_14920</name>
</gene>
<feature type="transmembrane region" description="Helical" evidence="8">
    <location>
        <begin position="144"/>
        <end position="164"/>
    </location>
</feature>
<reference evidence="9" key="2">
    <citation type="submission" date="2021-04" db="EMBL/GenBank/DDBJ databases">
        <authorList>
            <person name="Zhang T."/>
            <person name="Zhang Y."/>
            <person name="Lu D."/>
            <person name="Zuo D."/>
            <person name="Du Z."/>
        </authorList>
    </citation>
    <scope>NUCLEOTIDE SEQUENCE</scope>
    <source>
        <strain evidence="9">JR1</strain>
    </source>
</reference>
<evidence type="ECO:0000256" key="6">
    <source>
        <dbReference type="ARBA" id="ARBA00022989"/>
    </source>
</evidence>
<organism evidence="9 10">
    <name type="scientific">Carboxylicivirga sediminis</name>
    <dbReference type="NCBI Taxonomy" id="2006564"/>
    <lineage>
        <taxon>Bacteria</taxon>
        <taxon>Pseudomonadati</taxon>
        <taxon>Bacteroidota</taxon>
        <taxon>Bacteroidia</taxon>
        <taxon>Marinilabiliales</taxon>
        <taxon>Marinilabiliaceae</taxon>
        <taxon>Carboxylicivirga</taxon>
    </lineage>
</organism>
<comment type="caution">
    <text evidence="9">The sequence shown here is derived from an EMBL/GenBank/DDBJ whole genome shotgun (WGS) entry which is preliminary data.</text>
</comment>
<dbReference type="Proteomes" id="UP000679220">
    <property type="component" value="Unassembled WGS sequence"/>
</dbReference>
<dbReference type="EMBL" id="JAGTAR010000023">
    <property type="protein sequence ID" value="MBR8536865.1"/>
    <property type="molecule type" value="Genomic_DNA"/>
</dbReference>
<evidence type="ECO:0000256" key="7">
    <source>
        <dbReference type="ARBA" id="ARBA00023136"/>
    </source>
</evidence>
<comment type="similarity">
    <text evidence="2">Belongs to the MreD family.</text>
</comment>
<protein>
    <submittedName>
        <fullName evidence="9">Rod shape-determining protein MreD</fullName>
    </submittedName>
</protein>
<evidence type="ECO:0000256" key="1">
    <source>
        <dbReference type="ARBA" id="ARBA00004651"/>
    </source>
</evidence>
<evidence type="ECO:0000256" key="5">
    <source>
        <dbReference type="ARBA" id="ARBA00022960"/>
    </source>
</evidence>
<keyword evidence="4 8" id="KW-0812">Transmembrane</keyword>
<dbReference type="InterPro" id="IPR007227">
    <property type="entry name" value="Cell_shape_determining_MreD"/>
</dbReference>
<dbReference type="GO" id="GO:0005886">
    <property type="term" value="C:plasma membrane"/>
    <property type="evidence" value="ECO:0007669"/>
    <property type="project" value="UniProtKB-SubCell"/>
</dbReference>
<feature type="transmembrane region" description="Helical" evidence="8">
    <location>
        <begin position="35"/>
        <end position="54"/>
    </location>
</feature>
<feature type="transmembrane region" description="Helical" evidence="8">
    <location>
        <begin position="74"/>
        <end position="93"/>
    </location>
</feature>
<evidence type="ECO:0000313" key="9">
    <source>
        <dbReference type="EMBL" id="MBR8536865.1"/>
    </source>
</evidence>
<keyword evidence="10" id="KW-1185">Reference proteome</keyword>
<dbReference type="GO" id="GO:0008360">
    <property type="term" value="P:regulation of cell shape"/>
    <property type="evidence" value="ECO:0007669"/>
    <property type="project" value="UniProtKB-KW"/>
</dbReference>
<comment type="subcellular location">
    <subcellularLocation>
        <location evidence="1">Cell membrane</location>
        <topology evidence="1">Multi-pass membrane protein</topology>
    </subcellularLocation>
</comment>
<reference evidence="9" key="1">
    <citation type="journal article" date="2018" name="Int. J. Syst. Evol. Microbiol.">
        <title>Carboxylicivirga sediminis sp. nov., isolated from coastal sediment.</title>
        <authorList>
            <person name="Wang F.Q."/>
            <person name="Ren L.H."/>
            <person name="Zou R.J."/>
            <person name="Sun Y.Z."/>
            <person name="Liu X.J."/>
            <person name="Jiang F."/>
            <person name="Liu L.J."/>
        </authorList>
    </citation>
    <scope>NUCLEOTIDE SEQUENCE</scope>
    <source>
        <strain evidence="9">JR1</strain>
    </source>
</reference>
<feature type="transmembrane region" description="Helical" evidence="8">
    <location>
        <begin position="6"/>
        <end position="23"/>
    </location>
</feature>
<evidence type="ECO:0000256" key="3">
    <source>
        <dbReference type="ARBA" id="ARBA00022475"/>
    </source>
</evidence>
<dbReference type="NCBIfam" id="TIGR03426">
    <property type="entry name" value="shape_MreD"/>
    <property type="match status" value="1"/>
</dbReference>